<reference evidence="10 11" key="1">
    <citation type="submission" date="2016-11" db="EMBL/GenBank/DDBJ databases">
        <title>Whole genomes of Flavobacteriaceae.</title>
        <authorList>
            <person name="Stine C."/>
            <person name="Li C."/>
            <person name="Tadesse D."/>
        </authorList>
    </citation>
    <scope>NUCLEOTIDE SEQUENCE [LARGE SCALE GENOMIC DNA]</scope>
    <source>
        <strain evidence="10 11">DSM 24704</strain>
    </source>
</reference>
<dbReference type="AlphaFoldDB" id="A0A227PFB5"/>
<dbReference type="SUPFAM" id="SSF49464">
    <property type="entry name" value="Carboxypeptidase regulatory domain-like"/>
    <property type="match status" value="1"/>
</dbReference>
<name>A0A227PFB5_9FLAO</name>
<dbReference type="PROSITE" id="PS52016">
    <property type="entry name" value="TONB_DEPENDENT_REC_3"/>
    <property type="match status" value="1"/>
</dbReference>
<evidence type="ECO:0000256" key="1">
    <source>
        <dbReference type="ARBA" id="ARBA00004571"/>
    </source>
</evidence>
<evidence type="ECO:0000256" key="3">
    <source>
        <dbReference type="ARBA" id="ARBA00022452"/>
    </source>
</evidence>
<evidence type="ECO:0000256" key="4">
    <source>
        <dbReference type="ARBA" id="ARBA00022692"/>
    </source>
</evidence>
<dbReference type="Proteomes" id="UP000214684">
    <property type="component" value="Unassembled WGS sequence"/>
</dbReference>
<dbReference type="RefSeq" id="WP_089478299.1">
    <property type="nucleotide sequence ID" value="NZ_MUGS01000005.1"/>
</dbReference>
<gene>
    <name evidence="10" type="ORF">B0A64_04175</name>
</gene>
<sequence>MKNLSLNKGRPSCLCIFIFAILFSNQIYAAKLTVRTYTKQSQHQITGTVIDAAGPLPSVTVIVKGTTTSAVTDEKGTFSITATSTDILVFSFLGYTTQEIPIGSQTSIKVTLSEDSTQLKEVTINAGYYSVKDKDRTGSIGRITSKDIDNQPVNDVLSAMQGKLNGVDIVSTTGLPGGGYQVRIRGQSSISAGNEPLYVVDGVPFDSGSLGSRDVSGGILPGGNINPLNTIDPSLIASIEVLKDADATAIYGSRGANGVILITTKRGRAGKTKFSVEAFTTLISTTRILKLLNTEQYLEMRREAFANDGITEIPAWEYDVNGTWDQNRYTDWQKELVGNTAYNNTVRLSATGGSESTRFILGGTFMKETTVFPGDFNYKKTTAYANITHHSPDEKLSIQFSANYGQDQNFLPSSDLSRIARILPPNAPELYDENGQLNWEGSTWTNPLAALNSNYHNQTNNLMANAVISYVVMQGLELKTNLGYNCSELTEIQVSPNTIYDPAFGLTPASSNATRNQNIRNSWIVEPQLDYKHDFSWGSLNLTLGSTFQEKESDQLTLSANGFANNYLITNFSAATTVRFINEQTTQYRYQAGYARVNFNLRSKYIVNFTGRRDGSSRFGPDNRFANFGAIGGAWLFSKEKFSNALTWLHFGKLRASYGITGNDQIGDYQYLNTYSITDGGYNGNLGLTPSRLFNPSFAWEKNKKIEVALEAEFWKGAVNLEAAYYNNRSDNQLLGIPLPGSTGFNSINANLNATVENSGWEIRIGTNNIQNDRFKWNTSLQFTVPKNRLVAFEGLENSSYANQLAIGQPLSIYKLYQVKGVNTETGLFNFTDYNGDNTITVADRQFVADLTPKFYGSLSNTLQYKNWSLDATFQFMKKKGLNEFYTTEPPGTMLNQPQTALDRWQNPGDNASMQIYTTGWNFDAYTAYSQFTQSSGVISDASFIRLKTLALSYKLPLKEKGIAGCTLFAQGQNLLTFTKFKGGDPEQAPGFLAPVRRISFGIRIEL</sequence>
<keyword evidence="2 7" id="KW-0813">Transport</keyword>
<dbReference type="InterPro" id="IPR012910">
    <property type="entry name" value="Plug_dom"/>
</dbReference>
<keyword evidence="3 7" id="KW-1134">Transmembrane beta strand</keyword>
<feature type="domain" description="TonB-dependent receptor plug" evidence="9">
    <location>
        <begin position="134"/>
        <end position="259"/>
    </location>
</feature>
<evidence type="ECO:0000256" key="6">
    <source>
        <dbReference type="ARBA" id="ARBA00023237"/>
    </source>
</evidence>
<evidence type="ECO:0000256" key="5">
    <source>
        <dbReference type="ARBA" id="ARBA00023136"/>
    </source>
</evidence>
<comment type="caution">
    <text evidence="10">The sequence shown here is derived from an EMBL/GenBank/DDBJ whole genome shotgun (WGS) entry which is preliminary data.</text>
</comment>
<comment type="subcellular location">
    <subcellularLocation>
        <location evidence="1 7">Cell outer membrane</location>
        <topology evidence="1 7">Multi-pass membrane protein</topology>
    </subcellularLocation>
</comment>
<proteinExistence type="inferred from homology"/>
<dbReference type="NCBIfam" id="TIGR04057">
    <property type="entry name" value="SusC_RagA_signa"/>
    <property type="match status" value="1"/>
</dbReference>
<evidence type="ECO:0000259" key="9">
    <source>
        <dbReference type="Pfam" id="PF07715"/>
    </source>
</evidence>
<evidence type="ECO:0000256" key="8">
    <source>
        <dbReference type="SAM" id="SignalP"/>
    </source>
</evidence>
<keyword evidence="11" id="KW-1185">Reference proteome</keyword>
<feature type="signal peptide" evidence="8">
    <location>
        <begin position="1"/>
        <end position="29"/>
    </location>
</feature>
<evidence type="ECO:0000313" key="10">
    <source>
        <dbReference type="EMBL" id="OXG08631.1"/>
    </source>
</evidence>
<dbReference type="Pfam" id="PF13715">
    <property type="entry name" value="CarbopepD_reg_2"/>
    <property type="match status" value="1"/>
</dbReference>
<dbReference type="Gene3D" id="2.40.170.20">
    <property type="entry name" value="TonB-dependent receptor, beta-barrel domain"/>
    <property type="match status" value="1"/>
</dbReference>
<dbReference type="InterPro" id="IPR023997">
    <property type="entry name" value="TonB-dep_OMP_SusC/RagA_CS"/>
</dbReference>
<dbReference type="InterPro" id="IPR037066">
    <property type="entry name" value="Plug_dom_sf"/>
</dbReference>
<evidence type="ECO:0000313" key="11">
    <source>
        <dbReference type="Proteomes" id="UP000214684"/>
    </source>
</evidence>
<dbReference type="OrthoDB" id="9768177at2"/>
<keyword evidence="5 7" id="KW-0472">Membrane</keyword>
<dbReference type="Gene3D" id="2.170.130.10">
    <property type="entry name" value="TonB-dependent receptor, plug domain"/>
    <property type="match status" value="1"/>
</dbReference>
<keyword evidence="6 7" id="KW-0998">Cell outer membrane</keyword>
<evidence type="ECO:0000256" key="2">
    <source>
        <dbReference type="ARBA" id="ARBA00022448"/>
    </source>
</evidence>
<dbReference type="SUPFAM" id="SSF56935">
    <property type="entry name" value="Porins"/>
    <property type="match status" value="1"/>
</dbReference>
<organism evidence="10 11">
    <name type="scientific">Flavobacterium araucananum</name>
    <dbReference type="NCBI Taxonomy" id="946678"/>
    <lineage>
        <taxon>Bacteria</taxon>
        <taxon>Pseudomonadati</taxon>
        <taxon>Bacteroidota</taxon>
        <taxon>Flavobacteriia</taxon>
        <taxon>Flavobacteriales</taxon>
        <taxon>Flavobacteriaceae</taxon>
        <taxon>Flavobacterium</taxon>
    </lineage>
</organism>
<feature type="chain" id="PRO_5030039443" evidence="8">
    <location>
        <begin position="30"/>
        <end position="1007"/>
    </location>
</feature>
<dbReference type="InterPro" id="IPR008969">
    <property type="entry name" value="CarboxyPept-like_regulatory"/>
</dbReference>
<dbReference type="InterPro" id="IPR023996">
    <property type="entry name" value="TonB-dep_OMP_SusC/RagA"/>
</dbReference>
<keyword evidence="8" id="KW-0732">Signal</keyword>
<dbReference type="Gene3D" id="2.60.40.1120">
    <property type="entry name" value="Carboxypeptidase-like, regulatory domain"/>
    <property type="match status" value="1"/>
</dbReference>
<dbReference type="EMBL" id="MUGS01000005">
    <property type="protein sequence ID" value="OXG08631.1"/>
    <property type="molecule type" value="Genomic_DNA"/>
</dbReference>
<dbReference type="InterPro" id="IPR039426">
    <property type="entry name" value="TonB-dep_rcpt-like"/>
</dbReference>
<keyword evidence="4 7" id="KW-0812">Transmembrane</keyword>
<dbReference type="InterPro" id="IPR036942">
    <property type="entry name" value="Beta-barrel_TonB_sf"/>
</dbReference>
<dbReference type="GO" id="GO:0009279">
    <property type="term" value="C:cell outer membrane"/>
    <property type="evidence" value="ECO:0007669"/>
    <property type="project" value="UniProtKB-SubCell"/>
</dbReference>
<accession>A0A227PFB5</accession>
<protein>
    <submittedName>
        <fullName evidence="10">SusC/RagA family protein</fullName>
    </submittedName>
</protein>
<dbReference type="Pfam" id="PF07715">
    <property type="entry name" value="Plug"/>
    <property type="match status" value="1"/>
</dbReference>
<evidence type="ECO:0000256" key="7">
    <source>
        <dbReference type="PROSITE-ProRule" id="PRU01360"/>
    </source>
</evidence>
<dbReference type="NCBIfam" id="TIGR04056">
    <property type="entry name" value="OMP_RagA_SusC"/>
    <property type="match status" value="1"/>
</dbReference>
<comment type="similarity">
    <text evidence="7">Belongs to the TonB-dependent receptor family.</text>
</comment>